<dbReference type="Proteomes" id="UP000243547">
    <property type="component" value="Unassembled WGS sequence"/>
</dbReference>
<dbReference type="Gene3D" id="3.90.76.10">
    <property type="entry name" value="Dipeptide-binding Protein, Domain 1"/>
    <property type="match status" value="1"/>
</dbReference>
<proteinExistence type="inferred from homology"/>
<keyword evidence="7" id="KW-1185">Reference proteome</keyword>
<dbReference type="PIRSF" id="PIRSF002741">
    <property type="entry name" value="MppA"/>
    <property type="match status" value="1"/>
</dbReference>
<feature type="domain" description="Solute-binding protein family 5" evidence="5">
    <location>
        <begin position="72"/>
        <end position="422"/>
    </location>
</feature>
<comment type="similarity">
    <text evidence="1">Belongs to the bacterial solute-binding protein 5 family.</text>
</comment>
<evidence type="ECO:0000256" key="4">
    <source>
        <dbReference type="SAM" id="SignalP"/>
    </source>
</evidence>
<evidence type="ECO:0000259" key="5">
    <source>
        <dbReference type="Pfam" id="PF00496"/>
    </source>
</evidence>
<organism evidence="6 7">
    <name type="scientific">Anaerobranca californiensis DSM 14826</name>
    <dbReference type="NCBI Taxonomy" id="1120989"/>
    <lineage>
        <taxon>Bacteria</taxon>
        <taxon>Bacillati</taxon>
        <taxon>Bacillota</taxon>
        <taxon>Clostridia</taxon>
        <taxon>Eubacteriales</taxon>
        <taxon>Proteinivoracaceae</taxon>
        <taxon>Anaerobranca</taxon>
    </lineage>
</organism>
<dbReference type="PROSITE" id="PS51257">
    <property type="entry name" value="PROKAR_LIPOPROTEIN"/>
    <property type="match status" value="1"/>
</dbReference>
<dbReference type="RefSeq" id="WP_072906035.1">
    <property type="nucleotide sequence ID" value="NZ_FRAI01000005.1"/>
</dbReference>
<dbReference type="PANTHER" id="PTHR30290:SF9">
    <property type="entry name" value="OLIGOPEPTIDE-BINDING PROTEIN APPA"/>
    <property type="match status" value="1"/>
</dbReference>
<dbReference type="Gene3D" id="3.10.105.10">
    <property type="entry name" value="Dipeptide-binding Protein, Domain 3"/>
    <property type="match status" value="1"/>
</dbReference>
<gene>
    <name evidence="6" type="ORF">SAMN02745227_00519</name>
</gene>
<keyword evidence="2" id="KW-0813">Transport</keyword>
<dbReference type="CDD" id="cd08499">
    <property type="entry name" value="PBP2_Ylib_like"/>
    <property type="match status" value="1"/>
</dbReference>
<dbReference type="Pfam" id="PF00496">
    <property type="entry name" value="SBP_bac_5"/>
    <property type="match status" value="1"/>
</dbReference>
<dbReference type="STRING" id="1120989.SAMN02745227_00519"/>
<reference evidence="7" key="1">
    <citation type="submission" date="2016-11" db="EMBL/GenBank/DDBJ databases">
        <authorList>
            <person name="Varghese N."/>
            <person name="Submissions S."/>
        </authorList>
    </citation>
    <scope>NUCLEOTIDE SEQUENCE [LARGE SCALE GENOMIC DNA]</scope>
    <source>
        <strain evidence="7">DSM 14826</strain>
    </source>
</reference>
<protein>
    <submittedName>
        <fullName evidence="6">Peptide/nickel transport system substrate-binding protein</fullName>
    </submittedName>
</protein>
<evidence type="ECO:0000256" key="1">
    <source>
        <dbReference type="ARBA" id="ARBA00005695"/>
    </source>
</evidence>
<dbReference type="PANTHER" id="PTHR30290">
    <property type="entry name" value="PERIPLASMIC BINDING COMPONENT OF ABC TRANSPORTER"/>
    <property type="match status" value="1"/>
</dbReference>
<dbReference type="EMBL" id="FRAI01000005">
    <property type="protein sequence ID" value="SHJ70853.1"/>
    <property type="molecule type" value="Genomic_DNA"/>
</dbReference>
<dbReference type="GO" id="GO:0043190">
    <property type="term" value="C:ATP-binding cassette (ABC) transporter complex"/>
    <property type="evidence" value="ECO:0007669"/>
    <property type="project" value="InterPro"/>
</dbReference>
<sequence>MKKIISLLVVVMLFAVALTGCGKQEAGEPDTIIVAQGADAKTLDPHATNDQPSARVMKQIYNTLVAMDENMNIVPVLATKWEQVDELTWEFTLRQGVKFHNGEELKASDVKFTLDRMVGSGQVAHIVSFIESVEAPEDYKVVIRLKEPFAPILAHLAHTAASILNEKAVTEAGDDYGTNPVGTGPFKFVSWQSGDSITLEAFEEHFAGAPKIKTVVFRNITEGTNRTIALETGEVDIAYDIEPIDKSKVINHPDLDLIEEPSLAIAYIGFNMNKEPFNIKEVRQAINYAINRQDIVDTVLFGAGKIANSPIPPQVFGANPNVKEYEYNVEKAKELLKQAGFENGFKTTIWTNDNPIRRQIATIVQAQLKEIGIDVTIETLEWGAYLDRTARGEHDMFILGWVTVTGDADYGLYALYHSTQKGGAGNRTFFENPRVDELLEQARVSIDFEERERLYHEAQEIIVEEAPVALLYYSTQNVGLNKKVQGFKLHPAGHHSLFGVSK</sequence>
<evidence type="ECO:0000313" key="6">
    <source>
        <dbReference type="EMBL" id="SHJ70853.1"/>
    </source>
</evidence>
<feature type="signal peptide" evidence="4">
    <location>
        <begin position="1"/>
        <end position="22"/>
    </location>
</feature>
<keyword evidence="3 4" id="KW-0732">Signal</keyword>
<dbReference type="GO" id="GO:1904680">
    <property type="term" value="F:peptide transmembrane transporter activity"/>
    <property type="evidence" value="ECO:0007669"/>
    <property type="project" value="TreeGrafter"/>
</dbReference>
<dbReference type="InterPro" id="IPR000914">
    <property type="entry name" value="SBP_5_dom"/>
</dbReference>
<dbReference type="InterPro" id="IPR030678">
    <property type="entry name" value="Peptide/Ni-bd"/>
</dbReference>
<dbReference type="InterPro" id="IPR039424">
    <property type="entry name" value="SBP_5"/>
</dbReference>
<feature type="chain" id="PRO_5038332980" evidence="4">
    <location>
        <begin position="23"/>
        <end position="502"/>
    </location>
</feature>
<accession>A0A1M6LI40</accession>
<dbReference type="SUPFAM" id="SSF53850">
    <property type="entry name" value="Periplasmic binding protein-like II"/>
    <property type="match status" value="1"/>
</dbReference>
<dbReference type="AlphaFoldDB" id="A0A1M6LI40"/>
<evidence type="ECO:0000256" key="2">
    <source>
        <dbReference type="ARBA" id="ARBA00022448"/>
    </source>
</evidence>
<dbReference type="GO" id="GO:0042597">
    <property type="term" value="C:periplasmic space"/>
    <property type="evidence" value="ECO:0007669"/>
    <property type="project" value="UniProtKB-ARBA"/>
</dbReference>
<dbReference type="Gene3D" id="3.40.190.10">
    <property type="entry name" value="Periplasmic binding protein-like II"/>
    <property type="match status" value="1"/>
</dbReference>
<evidence type="ECO:0000313" key="7">
    <source>
        <dbReference type="Proteomes" id="UP000243547"/>
    </source>
</evidence>
<evidence type="ECO:0000256" key="3">
    <source>
        <dbReference type="ARBA" id="ARBA00022729"/>
    </source>
</evidence>
<dbReference type="GO" id="GO:0015833">
    <property type="term" value="P:peptide transport"/>
    <property type="evidence" value="ECO:0007669"/>
    <property type="project" value="TreeGrafter"/>
</dbReference>
<name>A0A1M6LI40_9FIRM</name>
<dbReference type="OrthoDB" id="9772924at2"/>